<dbReference type="EMBL" id="CP002961">
    <property type="protein sequence ID" value="AFK02954.1"/>
    <property type="molecule type" value="Genomic_DNA"/>
</dbReference>
<dbReference type="InterPro" id="IPR050553">
    <property type="entry name" value="Thioredoxin_ResA/DsbE_sf"/>
</dbReference>
<dbReference type="PANTHER" id="PTHR42852:SF13">
    <property type="entry name" value="PROTEIN DIPZ"/>
    <property type="match status" value="1"/>
</dbReference>
<keyword evidence="3" id="KW-1185">Reference proteome</keyword>
<gene>
    <name evidence="2" type="ordered locus">Emtol_1812</name>
</gene>
<dbReference type="InterPro" id="IPR025380">
    <property type="entry name" value="DUF4369"/>
</dbReference>
<feature type="domain" description="Thioredoxin" evidence="1">
    <location>
        <begin position="242"/>
        <end position="393"/>
    </location>
</feature>
<dbReference type="PANTHER" id="PTHR42852">
    <property type="entry name" value="THIOL:DISULFIDE INTERCHANGE PROTEIN DSBE"/>
    <property type="match status" value="1"/>
</dbReference>
<dbReference type="InterPro" id="IPR036249">
    <property type="entry name" value="Thioredoxin-like_sf"/>
</dbReference>
<dbReference type="InterPro" id="IPR000866">
    <property type="entry name" value="AhpC/TSA"/>
</dbReference>
<dbReference type="RefSeq" id="WP_015028653.1">
    <property type="nucleotide sequence ID" value="NC_018748.1"/>
</dbReference>
<name>A0ABM5N0L9_EMTOG</name>
<sequence>MKNIIIATCLIISGMACQSQPQANKPTGTESTYSISGKIKSVVSGKVYLERMNDRNIALKIDSVAVSPDNSFSFKGKMTEPGIYQLNIANQQIIGLILDGGETLNIVADGFNTPDKPGTFSVDGSPTMAKFNQVVSESQKFRQTQMDLQNQFDVATQKKDEKKKKDIQFKYQAEEDKYNATIKPIITELGTSLAGLIAINNFLNPEKDFEIFANAANQLEKEGKNHFFAKLFIQDVKRRSAGSVGADAPDFSLVDLDGKTVKLSDLRGKVVVLDFWATWCGPCIMSFPGMKMSMDKFKDNPNVKFLFVNTYERVSTEQWKSTVANFVKQRGYTSFPVILDIGGDVAGSYGVNGIPAKFCIDKEGKIKFKSTGYLGSNDAIVNEMTHWVEEASK</sequence>
<dbReference type="CDD" id="cd02966">
    <property type="entry name" value="TlpA_like_family"/>
    <property type="match status" value="1"/>
</dbReference>
<dbReference type="PROSITE" id="PS51352">
    <property type="entry name" value="THIOREDOXIN_2"/>
    <property type="match status" value="1"/>
</dbReference>
<dbReference type="Gene3D" id="3.40.30.10">
    <property type="entry name" value="Glutaredoxin"/>
    <property type="match status" value="1"/>
</dbReference>
<proteinExistence type="predicted"/>
<accession>A0ABM5N0L9</accession>
<dbReference type="SUPFAM" id="SSF52833">
    <property type="entry name" value="Thioredoxin-like"/>
    <property type="match status" value="1"/>
</dbReference>
<dbReference type="Proteomes" id="UP000002875">
    <property type="component" value="Chromosome"/>
</dbReference>
<dbReference type="InterPro" id="IPR013766">
    <property type="entry name" value="Thioredoxin_domain"/>
</dbReference>
<dbReference type="PROSITE" id="PS51257">
    <property type="entry name" value="PROKAR_LIPOPROTEIN"/>
    <property type="match status" value="1"/>
</dbReference>
<dbReference type="Pfam" id="PF14289">
    <property type="entry name" value="DUF4369"/>
    <property type="match status" value="1"/>
</dbReference>
<evidence type="ECO:0000259" key="1">
    <source>
        <dbReference type="PROSITE" id="PS51352"/>
    </source>
</evidence>
<reference evidence="2 3" key="1">
    <citation type="submission" date="2011-07" db="EMBL/GenBank/DDBJ databases">
        <title>The complete genome of chromosome of Emticicia oligotrophica DSM 17448.</title>
        <authorList>
            <consortium name="US DOE Joint Genome Institute (JGI-PGF)"/>
            <person name="Lucas S."/>
            <person name="Han J."/>
            <person name="Lapidus A."/>
            <person name="Bruce D."/>
            <person name="Goodwin L."/>
            <person name="Pitluck S."/>
            <person name="Peters L."/>
            <person name="Kyrpides N."/>
            <person name="Mavromatis K."/>
            <person name="Ivanova N."/>
            <person name="Ovchinnikova G."/>
            <person name="Teshima H."/>
            <person name="Detter J.C."/>
            <person name="Tapia R."/>
            <person name="Han C."/>
            <person name="Land M."/>
            <person name="Hauser L."/>
            <person name="Markowitz V."/>
            <person name="Cheng J.-F."/>
            <person name="Hugenholtz P."/>
            <person name="Woyke T."/>
            <person name="Wu D."/>
            <person name="Tindall B."/>
            <person name="Pomrenke H."/>
            <person name="Brambilla E."/>
            <person name="Klenk H.-P."/>
            <person name="Eisen J.A."/>
        </authorList>
    </citation>
    <scope>NUCLEOTIDE SEQUENCE [LARGE SCALE GENOMIC DNA]</scope>
    <source>
        <strain evidence="2 3">DSM 17448</strain>
    </source>
</reference>
<evidence type="ECO:0000313" key="2">
    <source>
        <dbReference type="EMBL" id="AFK02954.1"/>
    </source>
</evidence>
<protein>
    <submittedName>
        <fullName evidence="2">Alkyl hydroperoxide reductase/ Thiol specific antioxidant/ Mal allergen</fullName>
    </submittedName>
</protein>
<organism evidence="2 3">
    <name type="scientific">Emticicia oligotrophica (strain DSM 17448 / CIP 109782 / MTCC 6937 / GPTSA100-15)</name>
    <dbReference type="NCBI Taxonomy" id="929562"/>
    <lineage>
        <taxon>Bacteria</taxon>
        <taxon>Pseudomonadati</taxon>
        <taxon>Bacteroidota</taxon>
        <taxon>Cytophagia</taxon>
        <taxon>Cytophagales</taxon>
        <taxon>Leadbetterellaceae</taxon>
        <taxon>Emticicia</taxon>
    </lineage>
</organism>
<dbReference type="Pfam" id="PF00578">
    <property type="entry name" value="AhpC-TSA"/>
    <property type="match status" value="1"/>
</dbReference>
<evidence type="ECO:0000313" key="3">
    <source>
        <dbReference type="Proteomes" id="UP000002875"/>
    </source>
</evidence>